<proteinExistence type="predicted"/>
<dbReference type="OrthoDB" id="10555406at2759"/>
<gene>
    <name evidence="1" type="ORF">CB0940_03536</name>
    <name evidence="2" type="ORF">RHO25_005330</name>
</gene>
<dbReference type="EMBL" id="CP134186">
    <property type="protein sequence ID" value="WPB00710.1"/>
    <property type="molecule type" value="Genomic_DNA"/>
</dbReference>
<dbReference type="Proteomes" id="UP001302367">
    <property type="component" value="Chromosome 3"/>
</dbReference>
<sequence length="146" mass="17062">MTVHKDTEFKLAEKTEKLVLTLEPKLSANAETTQHDRHALYHLDKIRRAITHFYTYLHGYIDGTDVETIIAPFSQESTRHELQTDVMHESTTAQKLTCDVIFTATFRLFYLLGADTWEKTTLAQRRRLFEQLYRKLPTIHDGRIAP</sequence>
<dbReference type="AlphaFoldDB" id="A0A2G5I3H2"/>
<name>A0A2G5I3H2_CERBT</name>
<organism evidence="1 3">
    <name type="scientific">Cercospora beticola</name>
    <name type="common">Sugarbeet leaf spot fungus</name>
    <dbReference type="NCBI Taxonomy" id="122368"/>
    <lineage>
        <taxon>Eukaryota</taxon>
        <taxon>Fungi</taxon>
        <taxon>Dikarya</taxon>
        <taxon>Ascomycota</taxon>
        <taxon>Pezizomycotina</taxon>
        <taxon>Dothideomycetes</taxon>
        <taxon>Dothideomycetidae</taxon>
        <taxon>Mycosphaerellales</taxon>
        <taxon>Mycosphaerellaceae</taxon>
        <taxon>Cercospora</taxon>
    </lineage>
</organism>
<evidence type="ECO:0000313" key="3">
    <source>
        <dbReference type="Proteomes" id="UP000230605"/>
    </source>
</evidence>
<protein>
    <submittedName>
        <fullName evidence="1">Uncharacterized protein</fullName>
    </submittedName>
</protein>
<accession>A0A2G5I3H2</accession>
<reference evidence="2 4" key="2">
    <citation type="submission" date="2023-09" db="EMBL/GenBank/DDBJ databases">
        <title>Complete-Gapless Cercospora beticola genome.</title>
        <authorList>
            <person name="Wyatt N.A."/>
            <person name="Spanner R.E."/>
            <person name="Bolton M.D."/>
        </authorList>
    </citation>
    <scope>NUCLEOTIDE SEQUENCE [LARGE SCALE GENOMIC DNA]</scope>
    <source>
        <strain evidence="2">Cb09-40</strain>
    </source>
</reference>
<evidence type="ECO:0000313" key="2">
    <source>
        <dbReference type="EMBL" id="WPB00710.1"/>
    </source>
</evidence>
<evidence type="ECO:0000313" key="4">
    <source>
        <dbReference type="Proteomes" id="UP001302367"/>
    </source>
</evidence>
<reference evidence="1 3" key="1">
    <citation type="submission" date="2015-10" db="EMBL/GenBank/DDBJ databases">
        <title>The cercosporin biosynthetic gene cluster was horizontally transferred to several fungal lineages and shown to be expanded in Cercospora beticola based on microsynteny with recipient genomes.</title>
        <authorList>
            <person name="De Jonge R."/>
            <person name="Ebert M.K."/>
            <person name="Suttle J.C."/>
            <person name="Jurick Ii W.M."/>
            <person name="Secor G.A."/>
            <person name="Thomma B.P."/>
            <person name="Van De Peer Y."/>
            <person name="Bolton M.D."/>
        </authorList>
    </citation>
    <scope>NUCLEOTIDE SEQUENCE [LARGE SCALE GENOMIC DNA]</scope>
    <source>
        <strain evidence="1 3">09-40</strain>
    </source>
</reference>
<dbReference type="Proteomes" id="UP000230605">
    <property type="component" value="Chromosome 3"/>
</dbReference>
<dbReference type="EMBL" id="LKMD01000101">
    <property type="protein sequence ID" value="PIA99320.1"/>
    <property type="molecule type" value="Genomic_DNA"/>
</dbReference>
<evidence type="ECO:0000313" key="1">
    <source>
        <dbReference type="EMBL" id="PIA99320.1"/>
    </source>
</evidence>
<keyword evidence="4" id="KW-1185">Reference proteome</keyword>